<comment type="caution">
    <text evidence="2">The sequence shown here is derived from an EMBL/GenBank/DDBJ whole genome shotgun (WGS) entry which is preliminary data.</text>
</comment>
<sequence>MEWHFSLLLLALTSLAASMSQTKDYLPNVAYISSKELGDFLVADKTTLAYWEESLNTANVRTLCGCRTACWSSRWCVAASLDTTSDGVLCRLARLTETNLPQTTKQTNSTYIFFLSKSWC</sequence>
<proteinExistence type="predicted"/>
<dbReference type="AlphaFoldDB" id="A0A8J5N2U3"/>
<dbReference type="Proteomes" id="UP000747542">
    <property type="component" value="Unassembled WGS sequence"/>
</dbReference>
<name>A0A8J5N2U3_HOMAM</name>
<reference evidence="2" key="1">
    <citation type="journal article" date="2021" name="Sci. Adv.">
        <title>The American lobster genome reveals insights on longevity, neural, and immune adaptations.</title>
        <authorList>
            <person name="Polinski J.M."/>
            <person name="Zimin A.V."/>
            <person name="Clark K.F."/>
            <person name="Kohn A.B."/>
            <person name="Sadowski N."/>
            <person name="Timp W."/>
            <person name="Ptitsyn A."/>
            <person name="Khanna P."/>
            <person name="Romanova D.Y."/>
            <person name="Williams P."/>
            <person name="Greenwood S.J."/>
            <person name="Moroz L.L."/>
            <person name="Walt D.R."/>
            <person name="Bodnar A.G."/>
        </authorList>
    </citation>
    <scope>NUCLEOTIDE SEQUENCE</scope>
    <source>
        <strain evidence="2">GMGI-L3</strain>
    </source>
</reference>
<feature type="signal peptide" evidence="1">
    <location>
        <begin position="1"/>
        <end position="18"/>
    </location>
</feature>
<keyword evidence="3" id="KW-1185">Reference proteome</keyword>
<dbReference type="EMBL" id="JAHLQT010011632">
    <property type="protein sequence ID" value="KAG7172114.1"/>
    <property type="molecule type" value="Genomic_DNA"/>
</dbReference>
<protein>
    <submittedName>
        <fullName evidence="2">Uncharacterized protein</fullName>
    </submittedName>
</protein>
<evidence type="ECO:0000313" key="2">
    <source>
        <dbReference type="EMBL" id="KAG7172114.1"/>
    </source>
</evidence>
<evidence type="ECO:0000313" key="3">
    <source>
        <dbReference type="Proteomes" id="UP000747542"/>
    </source>
</evidence>
<feature type="chain" id="PRO_5035206356" evidence="1">
    <location>
        <begin position="19"/>
        <end position="120"/>
    </location>
</feature>
<accession>A0A8J5N2U3</accession>
<organism evidence="2 3">
    <name type="scientific">Homarus americanus</name>
    <name type="common">American lobster</name>
    <dbReference type="NCBI Taxonomy" id="6706"/>
    <lineage>
        <taxon>Eukaryota</taxon>
        <taxon>Metazoa</taxon>
        <taxon>Ecdysozoa</taxon>
        <taxon>Arthropoda</taxon>
        <taxon>Crustacea</taxon>
        <taxon>Multicrustacea</taxon>
        <taxon>Malacostraca</taxon>
        <taxon>Eumalacostraca</taxon>
        <taxon>Eucarida</taxon>
        <taxon>Decapoda</taxon>
        <taxon>Pleocyemata</taxon>
        <taxon>Astacidea</taxon>
        <taxon>Nephropoidea</taxon>
        <taxon>Nephropidae</taxon>
        <taxon>Homarus</taxon>
    </lineage>
</organism>
<evidence type="ECO:0000256" key="1">
    <source>
        <dbReference type="SAM" id="SignalP"/>
    </source>
</evidence>
<keyword evidence="1" id="KW-0732">Signal</keyword>
<gene>
    <name evidence="2" type="ORF">Hamer_G001114</name>
</gene>